<name>A0A4R5M8G2_9BURK</name>
<sequence length="142" mass="15610">MTMTQPGTPTPMRASLEAQALEAVLNGTQWLMAPTSGEQQEPDATDMHVAASRWTDEGRVFAIDRAGQSLYPLYLFDESGMPIREVEEILRIFVGYTPLQIASWFESTNSLLHGRRPRECLVTAPSAVVEAARDHVVGAVHG</sequence>
<dbReference type="RefSeq" id="WP_133195833.1">
    <property type="nucleotide sequence ID" value="NZ_JBHUCW010000011.1"/>
</dbReference>
<protein>
    <recommendedName>
        <fullName evidence="3">Antitoxin Xre/MbcA/ParS-like toxin-binding domain-containing protein</fullName>
    </recommendedName>
</protein>
<gene>
    <name evidence="1" type="ORF">EYW47_16070</name>
</gene>
<dbReference type="AlphaFoldDB" id="A0A4R5M8G2"/>
<organism evidence="1 2">
    <name type="scientific">Paraburkholderia silviterrae</name>
    <dbReference type="NCBI Taxonomy" id="2528715"/>
    <lineage>
        <taxon>Bacteria</taxon>
        <taxon>Pseudomonadati</taxon>
        <taxon>Pseudomonadota</taxon>
        <taxon>Betaproteobacteria</taxon>
        <taxon>Burkholderiales</taxon>
        <taxon>Burkholderiaceae</taxon>
        <taxon>Paraburkholderia</taxon>
    </lineage>
</organism>
<keyword evidence="2" id="KW-1185">Reference proteome</keyword>
<evidence type="ECO:0000313" key="2">
    <source>
        <dbReference type="Proteomes" id="UP000295722"/>
    </source>
</evidence>
<proteinExistence type="predicted"/>
<reference evidence="1 2" key="1">
    <citation type="submission" date="2019-03" db="EMBL/GenBank/DDBJ databases">
        <title>Paraburkholderia sp. 4M-K11, isolated from subtropical forest soil.</title>
        <authorList>
            <person name="Gao Z.-H."/>
            <person name="Qiu L.-H."/>
        </authorList>
    </citation>
    <scope>NUCLEOTIDE SEQUENCE [LARGE SCALE GENOMIC DNA]</scope>
    <source>
        <strain evidence="1 2">4M-K11</strain>
    </source>
</reference>
<evidence type="ECO:0000313" key="1">
    <source>
        <dbReference type="EMBL" id="TDG22736.1"/>
    </source>
</evidence>
<comment type="caution">
    <text evidence="1">The sequence shown here is derived from an EMBL/GenBank/DDBJ whole genome shotgun (WGS) entry which is preliminary data.</text>
</comment>
<dbReference type="Proteomes" id="UP000295722">
    <property type="component" value="Unassembled WGS sequence"/>
</dbReference>
<evidence type="ECO:0008006" key="3">
    <source>
        <dbReference type="Google" id="ProtNLM"/>
    </source>
</evidence>
<accession>A0A4R5M8G2</accession>
<dbReference type="EMBL" id="SMRP01000007">
    <property type="protein sequence ID" value="TDG22736.1"/>
    <property type="molecule type" value="Genomic_DNA"/>
</dbReference>
<dbReference type="OrthoDB" id="111944at2"/>